<comment type="caution">
    <text evidence="13">The sequence shown here is derived from an EMBL/GenBank/DDBJ whole genome shotgun (WGS) entry which is preliminary data.</text>
</comment>
<name>A0A2P8E421_9ACTN</name>
<feature type="binding site" evidence="10">
    <location>
        <position position="195"/>
    </location>
    <ligand>
        <name>UDP-N-acetyl-alpha-D-glucosamine</name>
        <dbReference type="ChEBI" id="CHEBI:57705"/>
    </ligand>
</feature>
<dbReference type="GO" id="GO:0071555">
    <property type="term" value="P:cell wall organization"/>
    <property type="evidence" value="ECO:0007669"/>
    <property type="project" value="UniProtKB-KW"/>
</dbReference>
<dbReference type="InterPro" id="IPR004276">
    <property type="entry name" value="GlycoTrans_28_N"/>
</dbReference>
<keyword evidence="5 10" id="KW-0133">Cell shape</keyword>
<dbReference type="Pfam" id="PF04101">
    <property type="entry name" value="Glyco_tran_28_C"/>
    <property type="match status" value="1"/>
</dbReference>
<organism evidence="13 14">
    <name type="scientific">Haloactinopolyspora alba</name>
    <dbReference type="NCBI Taxonomy" id="648780"/>
    <lineage>
        <taxon>Bacteria</taxon>
        <taxon>Bacillati</taxon>
        <taxon>Actinomycetota</taxon>
        <taxon>Actinomycetes</taxon>
        <taxon>Jiangellales</taxon>
        <taxon>Jiangellaceae</taxon>
        <taxon>Haloactinopolyspora</taxon>
    </lineage>
</organism>
<keyword evidence="2 10" id="KW-0132">Cell division</keyword>
<comment type="similarity">
    <text evidence="10">Belongs to the glycosyltransferase 28 family. MurG subfamily.</text>
</comment>
<evidence type="ECO:0000256" key="6">
    <source>
        <dbReference type="ARBA" id="ARBA00022984"/>
    </source>
</evidence>
<evidence type="ECO:0000313" key="14">
    <source>
        <dbReference type="Proteomes" id="UP000243528"/>
    </source>
</evidence>
<sequence>MRVVLAGGGTAGHVEPALATADAVLRAEPDAEVTMLGTERGLEMRLVPERGYELALIPPVPLPRRPTPDLLRLPARVRAAVRDTAAVLREHRAEALVGFGGYVSMPAYLAARRLGTPIVVHEANAKPGLANRIGARFTEHVATAAADISLPHARHIGIPLRRSVAILDRAAARDEACSFFGLDPRRRTVFAFGGSQGARRINEAVHGALDDLLGRGVQVLHAVGAANAGAYRGREGYVPVPYVDRMDLAYAAADLAICRAGAITCAELAAVGLPAIYVPLPHGNGEQRFNAEPTVAAGGGILVPDASLTPSWLASEAGALVDDTDRMREMAAAAATLGRRDADDQLVEMVRRAMGTSSVGG</sequence>
<keyword evidence="3 10" id="KW-0328">Glycosyltransferase</keyword>
<keyword evidence="1 10" id="KW-1003">Cell membrane</keyword>
<dbReference type="RefSeq" id="WP_106537224.1">
    <property type="nucleotide sequence ID" value="NZ_ML142900.1"/>
</dbReference>
<dbReference type="Proteomes" id="UP000243528">
    <property type="component" value="Unassembled WGS sequence"/>
</dbReference>
<dbReference type="HAMAP" id="MF_00033">
    <property type="entry name" value="MurG"/>
    <property type="match status" value="1"/>
</dbReference>
<gene>
    <name evidence="10" type="primary">murG</name>
    <name evidence="13" type="ORF">CLV30_106228</name>
</gene>
<evidence type="ECO:0000256" key="5">
    <source>
        <dbReference type="ARBA" id="ARBA00022960"/>
    </source>
</evidence>
<dbReference type="UniPathway" id="UPA00219"/>
<keyword evidence="9 10" id="KW-0961">Cell wall biogenesis/degradation</keyword>
<comment type="subcellular location">
    <subcellularLocation>
        <location evidence="10">Cell membrane</location>
        <topology evidence="10">Peripheral membrane protein</topology>
        <orientation evidence="10">Cytoplasmic side</orientation>
    </subcellularLocation>
</comment>
<dbReference type="InterPro" id="IPR007235">
    <property type="entry name" value="Glyco_trans_28_C"/>
</dbReference>
<feature type="binding site" evidence="10">
    <location>
        <position position="161"/>
    </location>
    <ligand>
        <name>UDP-N-acetyl-alpha-D-glucosamine</name>
        <dbReference type="ChEBI" id="CHEBI:57705"/>
    </ligand>
</feature>
<dbReference type="GO" id="GO:0051301">
    <property type="term" value="P:cell division"/>
    <property type="evidence" value="ECO:0007669"/>
    <property type="project" value="UniProtKB-KW"/>
</dbReference>
<evidence type="ECO:0000256" key="3">
    <source>
        <dbReference type="ARBA" id="ARBA00022676"/>
    </source>
</evidence>
<keyword evidence="8 10" id="KW-0131">Cell cycle</keyword>
<dbReference type="PANTHER" id="PTHR21015:SF22">
    <property type="entry name" value="GLYCOSYLTRANSFERASE"/>
    <property type="match status" value="1"/>
</dbReference>
<dbReference type="GO" id="GO:0005975">
    <property type="term" value="P:carbohydrate metabolic process"/>
    <property type="evidence" value="ECO:0007669"/>
    <property type="project" value="InterPro"/>
</dbReference>
<dbReference type="Pfam" id="PF03033">
    <property type="entry name" value="Glyco_transf_28"/>
    <property type="match status" value="1"/>
</dbReference>
<evidence type="ECO:0000256" key="8">
    <source>
        <dbReference type="ARBA" id="ARBA00023306"/>
    </source>
</evidence>
<dbReference type="EMBL" id="PYGE01000006">
    <property type="protein sequence ID" value="PSL04222.1"/>
    <property type="molecule type" value="Genomic_DNA"/>
</dbReference>
<evidence type="ECO:0000256" key="4">
    <source>
        <dbReference type="ARBA" id="ARBA00022679"/>
    </source>
</evidence>
<evidence type="ECO:0000313" key="13">
    <source>
        <dbReference type="EMBL" id="PSL04222.1"/>
    </source>
</evidence>
<feature type="binding site" evidence="10">
    <location>
        <position position="287"/>
    </location>
    <ligand>
        <name>UDP-N-acetyl-alpha-D-glucosamine</name>
        <dbReference type="ChEBI" id="CHEBI:57705"/>
    </ligand>
</feature>
<proteinExistence type="inferred from homology"/>
<comment type="function">
    <text evidence="10">Cell wall formation. Catalyzes the transfer of a GlcNAc subunit on undecaprenyl-pyrophosphoryl-MurNAc-pentapeptide (lipid intermediate I) to form undecaprenyl-pyrophosphoryl-MurNAc-(pentapeptide)GlcNAc (lipid intermediate II).</text>
</comment>
<dbReference type="EC" id="2.4.1.227" evidence="10"/>
<dbReference type="CDD" id="cd03785">
    <property type="entry name" value="GT28_MurG"/>
    <property type="match status" value="1"/>
</dbReference>
<comment type="caution">
    <text evidence="10">Lacks conserved residue(s) required for the propagation of feature annotation.</text>
</comment>
<dbReference type="PANTHER" id="PTHR21015">
    <property type="entry name" value="UDP-N-ACETYLGLUCOSAMINE--N-ACETYLMURAMYL-(PENTAPEPTIDE) PYROPHOSPHORYL-UNDECAPRENOL N-ACETYLGLUCOSAMINE TRANSFERASE 1"/>
    <property type="match status" value="1"/>
</dbReference>
<accession>A0A2P8E421</accession>
<dbReference type="NCBIfam" id="TIGR01133">
    <property type="entry name" value="murG"/>
    <property type="match status" value="1"/>
</dbReference>
<reference evidence="13 14" key="1">
    <citation type="submission" date="2018-03" db="EMBL/GenBank/DDBJ databases">
        <title>Genomic Encyclopedia of Archaeal and Bacterial Type Strains, Phase II (KMG-II): from individual species to whole genera.</title>
        <authorList>
            <person name="Goeker M."/>
        </authorList>
    </citation>
    <scope>NUCLEOTIDE SEQUENCE [LARGE SCALE GENOMIC DNA]</scope>
    <source>
        <strain evidence="13 14">DSM 45211</strain>
    </source>
</reference>
<evidence type="ECO:0000256" key="10">
    <source>
        <dbReference type="HAMAP-Rule" id="MF_00033"/>
    </source>
</evidence>
<keyword evidence="4 10" id="KW-0808">Transferase</keyword>
<feature type="domain" description="Glycosyl transferase family 28 C-terminal" evidence="12">
    <location>
        <begin position="188"/>
        <end position="346"/>
    </location>
</feature>
<dbReference type="GO" id="GO:0051991">
    <property type="term" value="F:UDP-N-acetyl-D-glucosamine:N-acetylmuramoyl-L-alanyl-D-glutamyl-meso-2,6-diaminopimelyl-D-alanyl-D-alanine-diphosphoundecaprenol 4-beta-N-acetylglucosaminlytransferase activity"/>
    <property type="evidence" value="ECO:0007669"/>
    <property type="project" value="RHEA"/>
</dbReference>
<comment type="catalytic activity">
    <reaction evidence="10">
        <text>di-trans,octa-cis-undecaprenyl diphospho-N-acetyl-alpha-D-muramoyl-L-alanyl-D-glutamyl-meso-2,6-diaminopimeloyl-D-alanyl-D-alanine + UDP-N-acetyl-alpha-D-glucosamine = di-trans,octa-cis-undecaprenyl diphospho-[N-acetyl-alpha-D-glucosaminyl-(1-&gt;4)]-N-acetyl-alpha-D-muramoyl-L-alanyl-D-glutamyl-meso-2,6-diaminopimeloyl-D-alanyl-D-alanine + UDP + H(+)</text>
        <dbReference type="Rhea" id="RHEA:31227"/>
        <dbReference type="ChEBI" id="CHEBI:15378"/>
        <dbReference type="ChEBI" id="CHEBI:57705"/>
        <dbReference type="ChEBI" id="CHEBI:58223"/>
        <dbReference type="ChEBI" id="CHEBI:61387"/>
        <dbReference type="ChEBI" id="CHEBI:61388"/>
        <dbReference type="EC" id="2.4.1.227"/>
    </reaction>
</comment>
<dbReference type="GO" id="GO:0009252">
    <property type="term" value="P:peptidoglycan biosynthetic process"/>
    <property type="evidence" value="ECO:0007669"/>
    <property type="project" value="UniProtKB-UniRule"/>
</dbReference>
<evidence type="ECO:0000259" key="12">
    <source>
        <dbReference type="Pfam" id="PF04101"/>
    </source>
</evidence>
<evidence type="ECO:0000259" key="11">
    <source>
        <dbReference type="Pfam" id="PF03033"/>
    </source>
</evidence>
<dbReference type="InterPro" id="IPR006009">
    <property type="entry name" value="GlcNAc_MurG"/>
</dbReference>
<evidence type="ECO:0000256" key="9">
    <source>
        <dbReference type="ARBA" id="ARBA00023316"/>
    </source>
</evidence>
<keyword evidence="7 10" id="KW-0472">Membrane</keyword>
<evidence type="ECO:0000256" key="2">
    <source>
        <dbReference type="ARBA" id="ARBA00022618"/>
    </source>
</evidence>
<feature type="binding site" evidence="10">
    <location>
        <position position="124"/>
    </location>
    <ligand>
        <name>UDP-N-acetyl-alpha-D-glucosamine</name>
        <dbReference type="ChEBI" id="CHEBI:57705"/>
    </ligand>
</feature>
<dbReference type="Gene3D" id="3.40.50.2000">
    <property type="entry name" value="Glycogen Phosphorylase B"/>
    <property type="match status" value="2"/>
</dbReference>
<dbReference type="AlphaFoldDB" id="A0A2P8E421"/>
<evidence type="ECO:0000256" key="7">
    <source>
        <dbReference type="ARBA" id="ARBA00023136"/>
    </source>
</evidence>
<evidence type="ECO:0000256" key="1">
    <source>
        <dbReference type="ARBA" id="ARBA00022475"/>
    </source>
</evidence>
<keyword evidence="6 10" id="KW-0573">Peptidoglycan synthesis</keyword>
<comment type="pathway">
    <text evidence="10">Cell wall biogenesis; peptidoglycan biosynthesis.</text>
</comment>
<feature type="binding site" evidence="10">
    <location>
        <begin position="10"/>
        <end position="12"/>
    </location>
    <ligand>
        <name>UDP-N-acetyl-alpha-D-glucosamine</name>
        <dbReference type="ChEBI" id="CHEBI:57705"/>
    </ligand>
</feature>
<dbReference type="GO" id="GO:0005886">
    <property type="term" value="C:plasma membrane"/>
    <property type="evidence" value="ECO:0007669"/>
    <property type="project" value="UniProtKB-SubCell"/>
</dbReference>
<keyword evidence="14" id="KW-1185">Reference proteome</keyword>
<protein>
    <recommendedName>
        <fullName evidence="10">UDP-N-acetylglucosamine--N-acetylmuramyl-(pentapeptide) pyrophosphoryl-undecaprenol N-acetylglucosamine transferase</fullName>
        <ecNumber evidence="10">2.4.1.227</ecNumber>
    </recommendedName>
    <alternativeName>
        <fullName evidence="10">Undecaprenyl-PP-MurNAc-pentapeptide-UDPGlcNAc GlcNAc transferase</fullName>
    </alternativeName>
</protein>
<feature type="domain" description="Glycosyltransferase family 28 N-terminal" evidence="11">
    <location>
        <begin position="3"/>
        <end position="142"/>
    </location>
</feature>
<dbReference type="GO" id="GO:0008360">
    <property type="term" value="P:regulation of cell shape"/>
    <property type="evidence" value="ECO:0007669"/>
    <property type="project" value="UniProtKB-KW"/>
</dbReference>
<dbReference type="GO" id="GO:0050511">
    <property type="term" value="F:undecaprenyldiphospho-muramoylpentapeptide beta-N-acetylglucosaminyltransferase activity"/>
    <property type="evidence" value="ECO:0007669"/>
    <property type="project" value="UniProtKB-UniRule"/>
</dbReference>
<dbReference type="SUPFAM" id="SSF53756">
    <property type="entry name" value="UDP-Glycosyltransferase/glycogen phosphorylase"/>
    <property type="match status" value="1"/>
</dbReference>
<dbReference type="OrthoDB" id="9808936at2"/>